<proteinExistence type="predicted"/>
<reference evidence="3 4" key="2">
    <citation type="submission" date="2021-03" db="EMBL/GenBank/DDBJ databases">
        <title>Genomic Encyclopedia of Type Strains, Phase IV (KMG-IV): sequencing the most valuable type-strain genomes for metagenomic binning, comparative biology and taxonomic classification.</title>
        <authorList>
            <person name="Goeker M."/>
        </authorList>
    </citation>
    <scope>NUCLEOTIDE SEQUENCE [LARGE SCALE GENOMIC DNA]</scope>
    <source>
        <strain evidence="3 4">DSM 41954</strain>
    </source>
</reference>
<evidence type="ECO:0000313" key="2">
    <source>
        <dbReference type="EMBL" id="CDR04601.1"/>
    </source>
</evidence>
<dbReference type="InterPro" id="IPR023214">
    <property type="entry name" value="HAD_sf"/>
</dbReference>
<gene>
    <name evidence="3" type="ORF">J2Z30_003743</name>
    <name evidence="2" type="ORF">SIRAN1737</name>
</gene>
<sequence>MVMESVVFDIGSTLVREDRYWGSWADWLGVPRHTLSALVGAVVAQGRDDGDAIRLLRPDGVDIDAERRAREAAGRGERLDESDLYPDVRSALGALRESGLRVVLAGNQSLRMGELLRGMELPVDAVATSSGWGVVKPDPAFFRRVLELGGAAPGDTVYVGDYPAFDIRPAKAAGLRAAHIRRGPWAYLWADTADAAMADWRIDSLSELVEIVAGPSGPSSP</sequence>
<dbReference type="HOGENOM" id="CLU_089320_0_0_11"/>
<protein>
    <submittedName>
        <fullName evidence="3">HAD superfamily hydrolase (TIGR01549 family)</fullName>
    </submittedName>
    <submittedName>
        <fullName evidence="2">HAD-superfamily hydrolase, subfamily IA, variant1</fullName>
    </submittedName>
</protein>
<accession>A0A060ZMX6</accession>
<name>A0A060ZMX6_9ACTN</name>
<evidence type="ECO:0000313" key="4">
    <source>
        <dbReference type="Proteomes" id="UP000756710"/>
    </source>
</evidence>
<keyword evidence="4" id="KW-1185">Reference proteome</keyword>
<keyword evidence="1 2" id="KW-0378">Hydrolase</keyword>
<dbReference type="InterPro" id="IPR051540">
    <property type="entry name" value="S-2-haloacid_dehalogenase"/>
</dbReference>
<dbReference type="GO" id="GO:0016787">
    <property type="term" value="F:hydrolase activity"/>
    <property type="evidence" value="ECO:0007669"/>
    <property type="project" value="UniProtKB-KW"/>
</dbReference>
<evidence type="ECO:0000313" key="3">
    <source>
        <dbReference type="EMBL" id="MBP2062724.1"/>
    </source>
</evidence>
<reference evidence="2" key="1">
    <citation type="submission" date="2014-05" db="EMBL/GenBank/DDBJ databases">
        <authorList>
            <person name="Horn Fabian"/>
        </authorList>
    </citation>
    <scope>NUCLEOTIDE SEQUENCE</scope>
</reference>
<dbReference type="PANTHER" id="PTHR43316:SF3">
    <property type="entry name" value="HALOACID DEHALOGENASE, TYPE II (AFU_ORTHOLOGUE AFUA_2G07750)-RELATED"/>
    <property type="match status" value="1"/>
</dbReference>
<dbReference type="EMBL" id="LK022848">
    <property type="protein sequence ID" value="CDR04601.1"/>
    <property type="molecule type" value="Genomic_DNA"/>
</dbReference>
<dbReference type="PANTHER" id="PTHR43316">
    <property type="entry name" value="HYDROLASE, HALOACID DELAHOGENASE-RELATED"/>
    <property type="match status" value="1"/>
</dbReference>
<dbReference type="InterPro" id="IPR036412">
    <property type="entry name" value="HAD-like_sf"/>
</dbReference>
<evidence type="ECO:0000256" key="1">
    <source>
        <dbReference type="ARBA" id="ARBA00022801"/>
    </source>
</evidence>
<dbReference type="AlphaFoldDB" id="A0A060ZMX6"/>
<organism evidence="2">
    <name type="scientific">Streptomyces iranensis</name>
    <dbReference type="NCBI Taxonomy" id="576784"/>
    <lineage>
        <taxon>Bacteria</taxon>
        <taxon>Bacillati</taxon>
        <taxon>Actinomycetota</taxon>
        <taxon>Actinomycetes</taxon>
        <taxon>Kitasatosporales</taxon>
        <taxon>Streptomycetaceae</taxon>
        <taxon>Streptomyces</taxon>
        <taxon>Streptomyces violaceusniger group</taxon>
    </lineage>
</organism>
<dbReference type="EMBL" id="JAGGLR010000009">
    <property type="protein sequence ID" value="MBP2062724.1"/>
    <property type="molecule type" value="Genomic_DNA"/>
</dbReference>
<dbReference type="Pfam" id="PF00702">
    <property type="entry name" value="Hydrolase"/>
    <property type="match status" value="1"/>
</dbReference>
<dbReference type="Gene3D" id="3.40.50.1000">
    <property type="entry name" value="HAD superfamily/HAD-like"/>
    <property type="match status" value="1"/>
</dbReference>
<dbReference type="Proteomes" id="UP000756710">
    <property type="component" value="Unassembled WGS sequence"/>
</dbReference>
<dbReference type="SUPFAM" id="SSF56784">
    <property type="entry name" value="HAD-like"/>
    <property type="match status" value="1"/>
</dbReference>